<accession>A0A0J9ELG8</accession>
<gene>
    <name evidence="1" type="ORF">BDDG_11812</name>
</gene>
<sequence>MANHGESWKERCPVWPDVVARCGPVWSIWPSMAQCGGAQSPAVNRLNNKIVVWVVRRKADADWTGLDGVGRVGGLAGWRVVGSGVQSSPG</sequence>
<protein>
    <submittedName>
        <fullName evidence="1">Uncharacterized protein</fullName>
    </submittedName>
</protein>
<evidence type="ECO:0000313" key="1">
    <source>
        <dbReference type="EMBL" id="KMW66957.1"/>
    </source>
</evidence>
<dbReference type="Proteomes" id="UP000007802">
    <property type="component" value="Unassembled WGS sequence"/>
</dbReference>
<proteinExistence type="predicted"/>
<dbReference type="EMBL" id="GG749413">
    <property type="protein sequence ID" value="KMW66957.1"/>
    <property type="molecule type" value="Genomic_DNA"/>
</dbReference>
<name>A0A0J9ELG8_AJEDA</name>
<reference evidence="1" key="1">
    <citation type="submission" date="2010-03" db="EMBL/GenBank/DDBJ databases">
        <title>Annotation of Blastomyces dermatitidis strain ATCC 18188.</title>
        <authorList>
            <consortium name="The Broad Institute Genome Sequencing Platform"/>
            <consortium name="Broad Institute Genome Sequencing Center for Infectious Disease."/>
            <person name="Cuomo C."/>
            <person name="Klein B."/>
            <person name="Sullivan T."/>
            <person name="Heitman J."/>
            <person name="Young S."/>
            <person name="Zeng Q."/>
            <person name="Gargeya S."/>
            <person name="Alvarado L."/>
            <person name="Berlin A.M."/>
            <person name="Chapman S.B."/>
            <person name="Chen Z."/>
            <person name="Freedman E."/>
            <person name="Gellesch M."/>
            <person name="Goldberg J."/>
            <person name="Griggs A."/>
            <person name="Gujja S."/>
            <person name="Heilman E."/>
            <person name="Heiman D."/>
            <person name="Howarth C."/>
            <person name="Mehta T."/>
            <person name="Neiman D."/>
            <person name="Pearson M."/>
            <person name="Roberts A."/>
            <person name="Saif S."/>
            <person name="Shea T."/>
            <person name="Shenoy N."/>
            <person name="Sisk P."/>
            <person name="Stolte C."/>
            <person name="Sykes S."/>
            <person name="White J."/>
            <person name="Yandava C."/>
            <person name="Haas B."/>
            <person name="Nusbaum C."/>
            <person name="Birren B."/>
        </authorList>
    </citation>
    <scope>NUCLEOTIDE SEQUENCE</scope>
    <source>
        <strain evidence="1">ATCC 18188</strain>
    </source>
</reference>
<dbReference type="AlphaFoldDB" id="A0A0J9ELG8"/>
<organism evidence="1">
    <name type="scientific">Ajellomyces dermatitidis (strain ATCC 18188 / CBS 674.68)</name>
    <name type="common">Blastomyces dermatitidis</name>
    <dbReference type="NCBI Taxonomy" id="653446"/>
    <lineage>
        <taxon>Eukaryota</taxon>
        <taxon>Fungi</taxon>
        <taxon>Dikarya</taxon>
        <taxon>Ascomycota</taxon>
        <taxon>Pezizomycotina</taxon>
        <taxon>Eurotiomycetes</taxon>
        <taxon>Eurotiomycetidae</taxon>
        <taxon>Onygenales</taxon>
        <taxon>Ajellomycetaceae</taxon>
        <taxon>Blastomyces</taxon>
    </lineage>
</organism>